<evidence type="ECO:0000256" key="1">
    <source>
        <dbReference type="ARBA" id="ARBA00008068"/>
    </source>
</evidence>
<reference evidence="5 6" key="1">
    <citation type="journal article" date="2019" name="Genome Biol. Evol.">
        <title>Insights into the evolution of the New World diploid cottons (Gossypium, subgenus Houzingenia) based on genome sequencing.</title>
        <authorList>
            <person name="Grover C.E."/>
            <person name="Arick M.A. 2nd"/>
            <person name="Thrash A."/>
            <person name="Conover J.L."/>
            <person name="Sanders W.S."/>
            <person name="Peterson D.G."/>
            <person name="Frelichowski J.E."/>
            <person name="Scheffler J.A."/>
            <person name="Scheffler B.E."/>
            <person name="Wendel J.F."/>
        </authorList>
    </citation>
    <scope>NUCLEOTIDE SEQUENCE [LARGE SCALE GENOMIC DNA]</scope>
    <source>
        <strain evidence="5">157</strain>
        <tissue evidence="5">Leaf</tissue>
    </source>
</reference>
<evidence type="ECO:0000256" key="2">
    <source>
        <dbReference type="ARBA" id="ARBA00022598"/>
    </source>
</evidence>
<proteinExistence type="inferred from homology"/>
<dbReference type="InterPro" id="IPR004993">
    <property type="entry name" value="GH3"/>
</dbReference>
<dbReference type="AlphaFoldDB" id="A0A7J8N6F7"/>
<dbReference type="Pfam" id="PF03321">
    <property type="entry name" value="GH3"/>
    <property type="match status" value="1"/>
</dbReference>
<evidence type="ECO:0000313" key="6">
    <source>
        <dbReference type="Proteomes" id="UP000593572"/>
    </source>
</evidence>
<evidence type="ECO:0008006" key="7">
    <source>
        <dbReference type="Google" id="ProtNLM"/>
    </source>
</evidence>
<accession>A0A7J8N6F7</accession>
<feature type="domain" description="GH3 middle" evidence="3">
    <location>
        <begin position="92"/>
        <end position="169"/>
    </location>
</feature>
<comment type="caution">
    <text evidence="5">The sequence shown here is derived from an EMBL/GenBank/DDBJ whole genome shotgun (WGS) entry which is preliminary data.</text>
</comment>
<dbReference type="PANTHER" id="PTHR31901">
    <property type="entry name" value="GH3 DOMAIN-CONTAINING PROTEIN"/>
    <property type="match status" value="1"/>
</dbReference>
<dbReference type="Pfam" id="PF23572">
    <property type="entry name" value="GH3_C"/>
    <property type="match status" value="1"/>
</dbReference>
<keyword evidence="6" id="KW-1185">Reference proteome</keyword>
<evidence type="ECO:0000259" key="4">
    <source>
        <dbReference type="Pfam" id="PF23572"/>
    </source>
</evidence>
<name>A0A7J8N6F7_9ROSI</name>
<dbReference type="PANTHER" id="PTHR31901:SF33">
    <property type="entry name" value="INDOLE-3-ACETIC ACID-AMIDO SYNTHETASE GH3.17"/>
    <property type="match status" value="1"/>
</dbReference>
<sequence>MYCQMLCALLQRNEVVCVGLVFGSTLVQAIRFFEDYWKELFSNIRRGSMAQYIPMLEFYCGGLPLVSKYYAFSEGLLGINLKPLSKPCDTCYTLVPNMAYFKFLPVHENNEEERNKKEVIEVVDLVNVKLGQCYELVVTSFIGLYRYKVGDILKVTGYHNNAPQFQFVRWKNAFLSIDLEKIVEDELAEGKQAKLFIRQFQLQLVDYTSAVDISLIPGHCILFWELKMEGSSKSPELSDRVVNKVVSSW</sequence>
<dbReference type="Pfam" id="PF23571">
    <property type="entry name" value="GH3_M"/>
    <property type="match status" value="1"/>
</dbReference>
<gene>
    <name evidence="5" type="ORF">Golob_002764</name>
</gene>
<dbReference type="GO" id="GO:0016881">
    <property type="term" value="F:acid-amino acid ligase activity"/>
    <property type="evidence" value="ECO:0007669"/>
    <property type="project" value="TreeGrafter"/>
</dbReference>
<dbReference type="InterPro" id="IPR055377">
    <property type="entry name" value="GH3_M"/>
</dbReference>
<dbReference type="EMBL" id="JABEZX010000012">
    <property type="protein sequence ID" value="MBA0572422.1"/>
    <property type="molecule type" value="Genomic_DNA"/>
</dbReference>
<dbReference type="GO" id="GO:0005737">
    <property type="term" value="C:cytoplasm"/>
    <property type="evidence" value="ECO:0007669"/>
    <property type="project" value="TreeGrafter"/>
</dbReference>
<keyword evidence="2" id="KW-0436">Ligase</keyword>
<evidence type="ECO:0000313" key="5">
    <source>
        <dbReference type="EMBL" id="MBA0572422.1"/>
    </source>
</evidence>
<comment type="similarity">
    <text evidence="1">Belongs to the IAA-amido conjugating enzyme family.</text>
</comment>
<dbReference type="Proteomes" id="UP000593572">
    <property type="component" value="Unassembled WGS sequence"/>
</dbReference>
<feature type="domain" description="GH3 C-terminal" evidence="4">
    <location>
        <begin position="199"/>
        <end position="240"/>
    </location>
</feature>
<dbReference type="InterPro" id="IPR055378">
    <property type="entry name" value="GH3_C"/>
</dbReference>
<protein>
    <recommendedName>
        <fullName evidence="7">Indole-3-acetic acid-amido synthetase GH3.17-like</fullName>
    </recommendedName>
</protein>
<evidence type="ECO:0000259" key="3">
    <source>
        <dbReference type="Pfam" id="PF23571"/>
    </source>
</evidence>
<organism evidence="5 6">
    <name type="scientific">Gossypium lobatum</name>
    <dbReference type="NCBI Taxonomy" id="34289"/>
    <lineage>
        <taxon>Eukaryota</taxon>
        <taxon>Viridiplantae</taxon>
        <taxon>Streptophyta</taxon>
        <taxon>Embryophyta</taxon>
        <taxon>Tracheophyta</taxon>
        <taxon>Spermatophyta</taxon>
        <taxon>Magnoliopsida</taxon>
        <taxon>eudicotyledons</taxon>
        <taxon>Gunneridae</taxon>
        <taxon>Pentapetalae</taxon>
        <taxon>rosids</taxon>
        <taxon>malvids</taxon>
        <taxon>Malvales</taxon>
        <taxon>Malvaceae</taxon>
        <taxon>Malvoideae</taxon>
        <taxon>Gossypium</taxon>
    </lineage>
</organism>